<sequence length="308" mass="33693">TVTVTSFIYFNPSTSTPTYEPVGASTTGYFGLCDPARRWGRTYDCRTNTELVPLGSSDKSFFGTLGRAKTLPYRFDTLGSRPRPGGLAPKAKAIVPAPTLSSKGTTATGSTDEEVVTILPVHTTSVIPSPTYRYSIPVAMAPLSATVPQRHVALFLQAPVILASLGIFLLFCGLLWKFRVHRVLSPILLWPWRQIRQFLKDGFIRGAGRNTTIGPSAEAPEFLRAEKHEQSRWNRYLGSNFSTMVELHEDGNGLFQVNSRESRDGDTTTLTPSPEPNIGGGNYRDSIGESNSASSVRPLQPAVYDISH</sequence>
<accession>A0A317SL20</accession>
<proteinExistence type="predicted"/>
<keyword evidence="2" id="KW-1133">Transmembrane helix</keyword>
<feature type="region of interest" description="Disordered" evidence="1">
    <location>
        <begin position="257"/>
        <end position="308"/>
    </location>
</feature>
<keyword evidence="2" id="KW-0812">Transmembrane</keyword>
<keyword evidence="2" id="KW-0472">Membrane</keyword>
<name>A0A317SL20_9PEZI</name>
<dbReference type="Proteomes" id="UP000246991">
    <property type="component" value="Unassembled WGS sequence"/>
</dbReference>
<feature type="compositionally biased region" description="Polar residues" evidence="1">
    <location>
        <begin position="288"/>
        <end position="297"/>
    </location>
</feature>
<dbReference type="OrthoDB" id="10624960at2759"/>
<evidence type="ECO:0000256" key="2">
    <source>
        <dbReference type="SAM" id="Phobius"/>
    </source>
</evidence>
<feature type="transmembrane region" description="Helical" evidence="2">
    <location>
        <begin position="154"/>
        <end position="176"/>
    </location>
</feature>
<protein>
    <submittedName>
        <fullName evidence="3">Uncharacterized protein</fullName>
    </submittedName>
</protein>
<organism evidence="3 4">
    <name type="scientific">Tuber magnatum</name>
    <name type="common">white Piedmont truffle</name>
    <dbReference type="NCBI Taxonomy" id="42249"/>
    <lineage>
        <taxon>Eukaryota</taxon>
        <taxon>Fungi</taxon>
        <taxon>Dikarya</taxon>
        <taxon>Ascomycota</taxon>
        <taxon>Pezizomycotina</taxon>
        <taxon>Pezizomycetes</taxon>
        <taxon>Pezizales</taxon>
        <taxon>Tuberaceae</taxon>
        <taxon>Tuber</taxon>
    </lineage>
</organism>
<evidence type="ECO:0000256" key="1">
    <source>
        <dbReference type="SAM" id="MobiDB-lite"/>
    </source>
</evidence>
<dbReference type="AlphaFoldDB" id="A0A317SL20"/>
<gene>
    <name evidence="3" type="ORF">C7212DRAFT_322984</name>
</gene>
<dbReference type="EMBL" id="PYWC01000051">
    <property type="protein sequence ID" value="PWW75139.1"/>
    <property type="molecule type" value="Genomic_DNA"/>
</dbReference>
<evidence type="ECO:0000313" key="4">
    <source>
        <dbReference type="Proteomes" id="UP000246991"/>
    </source>
</evidence>
<comment type="caution">
    <text evidence="3">The sequence shown here is derived from an EMBL/GenBank/DDBJ whole genome shotgun (WGS) entry which is preliminary data.</text>
</comment>
<feature type="non-terminal residue" evidence="3">
    <location>
        <position position="1"/>
    </location>
</feature>
<evidence type="ECO:0000313" key="3">
    <source>
        <dbReference type="EMBL" id="PWW75139.1"/>
    </source>
</evidence>
<reference evidence="3 4" key="1">
    <citation type="submission" date="2018-03" db="EMBL/GenBank/DDBJ databases">
        <title>Genomes of Pezizomycetes fungi and the evolution of truffles.</title>
        <authorList>
            <person name="Murat C."/>
            <person name="Payen T."/>
            <person name="Noel B."/>
            <person name="Kuo A."/>
            <person name="Martin F.M."/>
        </authorList>
    </citation>
    <scope>NUCLEOTIDE SEQUENCE [LARGE SCALE GENOMIC DNA]</scope>
    <source>
        <strain evidence="3">091103-1</strain>
    </source>
</reference>
<keyword evidence="4" id="KW-1185">Reference proteome</keyword>